<feature type="non-terminal residue" evidence="5">
    <location>
        <position position="301"/>
    </location>
</feature>
<feature type="domain" description="Core-binding (CB)" evidence="4">
    <location>
        <begin position="87"/>
        <end position="173"/>
    </location>
</feature>
<dbReference type="Gene3D" id="1.10.443.10">
    <property type="entry name" value="Intergrase catalytic core"/>
    <property type="match status" value="1"/>
</dbReference>
<dbReference type="InterPro" id="IPR011010">
    <property type="entry name" value="DNA_brk_join_enz"/>
</dbReference>
<dbReference type="Gene3D" id="1.10.150.130">
    <property type="match status" value="1"/>
</dbReference>
<evidence type="ECO:0000256" key="2">
    <source>
        <dbReference type="ARBA" id="ARBA00023172"/>
    </source>
</evidence>
<accession>A0A0F8XQL4</accession>
<keyword evidence="2" id="KW-0233">DNA recombination</keyword>
<organism evidence="5">
    <name type="scientific">marine sediment metagenome</name>
    <dbReference type="NCBI Taxonomy" id="412755"/>
    <lineage>
        <taxon>unclassified sequences</taxon>
        <taxon>metagenomes</taxon>
        <taxon>ecological metagenomes</taxon>
    </lineage>
</organism>
<proteinExistence type="predicted"/>
<reference evidence="5" key="1">
    <citation type="journal article" date="2015" name="Nature">
        <title>Complex archaea that bridge the gap between prokaryotes and eukaryotes.</title>
        <authorList>
            <person name="Spang A."/>
            <person name="Saw J.H."/>
            <person name="Jorgensen S.L."/>
            <person name="Zaremba-Niedzwiedzka K."/>
            <person name="Martijn J."/>
            <person name="Lind A.E."/>
            <person name="van Eijk R."/>
            <person name="Schleper C."/>
            <person name="Guy L."/>
            <person name="Ettema T.J."/>
        </authorList>
    </citation>
    <scope>NUCLEOTIDE SEQUENCE</scope>
</reference>
<dbReference type="GO" id="GO:0006310">
    <property type="term" value="P:DNA recombination"/>
    <property type="evidence" value="ECO:0007669"/>
    <property type="project" value="UniProtKB-KW"/>
</dbReference>
<dbReference type="AlphaFoldDB" id="A0A0F8XQL4"/>
<dbReference type="PROSITE" id="PS51898">
    <property type="entry name" value="TYR_RECOMBINASE"/>
    <property type="match status" value="1"/>
</dbReference>
<feature type="domain" description="Tyr recombinase" evidence="3">
    <location>
        <begin position="195"/>
        <end position="301"/>
    </location>
</feature>
<dbReference type="GO" id="GO:0003677">
    <property type="term" value="F:DNA binding"/>
    <property type="evidence" value="ECO:0007669"/>
    <property type="project" value="UniProtKB-KW"/>
</dbReference>
<keyword evidence="1" id="KW-0238">DNA-binding</keyword>
<evidence type="ECO:0000256" key="1">
    <source>
        <dbReference type="ARBA" id="ARBA00023125"/>
    </source>
</evidence>
<dbReference type="InterPro" id="IPR010998">
    <property type="entry name" value="Integrase_recombinase_N"/>
</dbReference>
<evidence type="ECO:0000259" key="4">
    <source>
        <dbReference type="PROSITE" id="PS51900"/>
    </source>
</evidence>
<evidence type="ECO:0000259" key="3">
    <source>
        <dbReference type="PROSITE" id="PS51898"/>
    </source>
</evidence>
<comment type="caution">
    <text evidence="5">The sequence shown here is derived from an EMBL/GenBank/DDBJ whole genome shotgun (WGS) entry which is preliminary data.</text>
</comment>
<dbReference type="InterPro" id="IPR044068">
    <property type="entry name" value="CB"/>
</dbReference>
<dbReference type="EMBL" id="LAZR01057812">
    <property type="protein sequence ID" value="KKK71273.1"/>
    <property type="molecule type" value="Genomic_DNA"/>
</dbReference>
<name>A0A0F8XQL4_9ZZZZ</name>
<dbReference type="SUPFAM" id="SSF56349">
    <property type="entry name" value="DNA breaking-rejoining enzymes"/>
    <property type="match status" value="1"/>
</dbReference>
<sequence>MASVVNRPNGHKWIQFAGVDGKRQTLRLGKVSRQHAMDVRERIERLLAARLMQLPVDADTARWVAGLPPKLTQRIAKFDLIEGLLIVTVETLVKDFAASLSVAPSTRQNIAVILENLTTFFGPHHNLRRIDPTDAKLLRKWMLEHGGQNAAPLARTTVSRRLRRARQIFKHAVDRGWLDRNPLAELRGWDETNREKDFFVSREIITAILGEVTNLEMRAIIALARFGGLRCPSEVIRLKWADVNWDRQTLTVMAPKTSTVRFVPLFPELEEALSPLWTQAKEWEPRLIVDHQISGSGLKGK</sequence>
<dbReference type="InterPro" id="IPR013762">
    <property type="entry name" value="Integrase-like_cat_sf"/>
</dbReference>
<dbReference type="InterPro" id="IPR002104">
    <property type="entry name" value="Integrase_catalytic"/>
</dbReference>
<evidence type="ECO:0008006" key="6">
    <source>
        <dbReference type="Google" id="ProtNLM"/>
    </source>
</evidence>
<evidence type="ECO:0000313" key="5">
    <source>
        <dbReference type="EMBL" id="KKK71273.1"/>
    </source>
</evidence>
<dbReference type="GO" id="GO:0015074">
    <property type="term" value="P:DNA integration"/>
    <property type="evidence" value="ECO:0007669"/>
    <property type="project" value="InterPro"/>
</dbReference>
<dbReference type="Pfam" id="PF13102">
    <property type="entry name" value="Phage_int_SAM_5"/>
    <property type="match status" value="1"/>
</dbReference>
<dbReference type="PROSITE" id="PS51900">
    <property type="entry name" value="CB"/>
    <property type="match status" value="1"/>
</dbReference>
<dbReference type="InterPro" id="IPR025269">
    <property type="entry name" value="SAM-like_dom"/>
</dbReference>
<protein>
    <recommendedName>
        <fullName evidence="6">Core-binding (CB) domain-containing protein</fullName>
    </recommendedName>
</protein>
<gene>
    <name evidence="5" type="ORF">LCGC14_2915570</name>
</gene>